<evidence type="ECO:0008006" key="3">
    <source>
        <dbReference type="Google" id="ProtNLM"/>
    </source>
</evidence>
<dbReference type="EMBL" id="CP070872">
    <property type="protein sequence ID" value="QSE75932.1"/>
    <property type="molecule type" value="Genomic_DNA"/>
</dbReference>
<gene>
    <name evidence="1" type="ORF">JW886_05465</name>
</gene>
<proteinExistence type="predicted"/>
<accession>A0AA45KEP1</accession>
<reference evidence="1 2" key="1">
    <citation type="submission" date="2021-02" db="EMBL/GenBank/DDBJ databases">
        <title>Complete genome sequence of Lactococcus lactis strain K_LL004.</title>
        <authorList>
            <person name="Kim H.B."/>
        </authorList>
    </citation>
    <scope>NUCLEOTIDE SEQUENCE [LARGE SCALE GENOMIC DNA]</scope>
    <source>
        <strain evidence="1 2">K_LL004</strain>
    </source>
</reference>
<protein>
    <recommendedName>
        <fullName evidence="3">DivIVA domain-containing protein</fullName>
    </recommendedName>
</protein>
<keyword evidence="2" id="KW-1185">Reference proteome</keyword>
<dbReference type="KEGG" id="lti:JW886_05465"/>
<evidence type="ECO:0000313" key="2">
    <source>
        <dbReference type="Proteomes" id="UP000663608"/>
    </source>
</evidence>
<dbReference type="AlphaFoldDB" id="A0AA45KEP1"/>
<organism evidence="1 2">
    <name type="scientific">Lactococcus taiwanensis</name>
    <dbReference type="NCBI Taxonomy" id="1151742"/>
    <lineage>
        <taxon>Bacteria</taxon>
        <taxon>Bacillati</taxon>
        <taxon>Bacillota</taxon>
        <taxon>Bacilli</taxon>
        <taxon>Lactobacillales</taxon>
        <taxon>Streptococcaceae</taxon>
        <taxon>Lactococcus</taxon>
    </lineage>
</organism>
<dbReference type="RefSeq" id="WP_205871501.1">
    <property type="nucleotide sequence ID" value="NZ_CP070872.1"/>
</dbReference>
<dbReference type="Proteomes" id="UP000663608">
    <property type="component" value="Chromosome"/>
</dbReference>
<name>A0AA45KEP1_9LACT</name>
<evidence type="ECO:0000313" key="1">
    <source>
        <dbReference type="EMBL" id="QSE75932.1"/>
    </source>
</evidence>
<sequence>MVKTGDQFQKNTAYEHPEKKHFITSSLGYNRVEVDQFMRKLADAPDHISPKALAEQNFSTSAFGYDKQDVRFYLKQFASYRYRLNHQAEFQDARRAILAEIDLSQTNFSKSLRGYCIEQVDTFLEHQPSLETIASAEFKTQFYGYNKRQVQLYFEALVEKLKGNL</sequence>